<keyword evidence="3" id="KW-1185">Reference proteome</keyword>
<feature type="region of interest" description="Disordered" evidence="1">
    <location>
        <begin position="14"/>
        <end position="61"/>
    </location>
</feature>
<name>A0A0A1T556_9HYPO</name>
<evidence type="ECO:0000256" key="1">
    <source>
        <dbReference type="SAM" id="MobiDB-lite"/>
    </source>
</evidence>
<dbReference type="EMBL" id="CDHN01000001">
    <property type="protein sequence ID" value="CEJ80474.1"/>
    <property type="molecule type" value="Genomic_DNA"/>
</dbReference>
<organism evidence="2 3">
    <name type="scientific">[Torrubiella] hemipterigena</name>
    <dbReference type="NCBI Taxonomy" id="1531966"/>
    <lineage>
        <taxon>Eukaryota</taxon>
        <taxon>Fungi</taxon>
        <taxon>Dikarya</taxon>
        <taxon>Ascomycota</taxon>
        <taxon>Pezizomycotina</taxon>
        <taxon>Sordariomycetes</taxon>
        <taxon>Hypocreomycetidae</taxon>
        <taxon>Hypocreales</taxon>
        <taxon>Clavicipitaceae</taxon>
        <taxon>Clavicipitaceae incertae sedis</taxon>
        <taxon>'Torrubiella' clade</taxon>
    </lineage>
</organism>
<evidence type="ECO:0000313" key="3">
    <source>
        <dbReference type="Proteomes" id="UP000039046"/>
    </source>
</evidence>
<gene>
    <name evidence="2" type="ORF">VHEMI00654</name>
</gene>
<proteinExistence type="predicted"/>
<dbReference type="HOGENOM" id="CLU_1125198_0_0_1"/>
<evidence type="ECO:0000313" key="2">
    <source>
        <dbReference type="EMBL" id="CEJ80474.1"/>
    </source>
</evidence>
<sequence>MDLYDLSQYQKCYVPPSKQASPRSFIPTPPDSPKSRKSCSSSRTSRSGRSKSSKPISPPMPFDDMHEAILVIIEEVVEKQMAKAMLSLKVQSEDFDGQNETLNQQLGLHHQSIQRQNDIFDSQTKVLNSLLATTSGMIQSLAETPMNLQQAISQAAQEETQRTINQLLRHQHQNFQDNLPNQSWPPCLLPGGSVPVHNSSCHSIYSSPSTDCGQVPTSFHSGQKSSCQMAKATTFRRRAWMKLKHIW</sequence>
<accession>A0A0A1T556</accession>
<dbReference type="AlphaFoldDB" id="A0A0A1T556"/>
<protein>
    <submittedName>
        <fullName evidence="2">Uncharacterized protein</fullName>
    </submittedName>
</protein>
<dbReference type="Proteomes" id="UP000039046">
    <property type="component" value="Unassembled WGS sequence"/>
</dbReference>
<reference evidence="2 3" key="1">
    <citation type="journal article" date="2015" name="Genome Announc.">
        <title>Draft Genome Sequence and Gene Annotation of the Entomopathogenic Fungus Verticillium hemipterigenum.</title>
        <authorList>
            <person name="Horn F."/>
            <person name="Habel A."/>
            <person name="Scharf D.H."/>
            <person name="Dworschak J."/>
            <person name="Brakhage A.A."/>
            <person name="Guthke R."/>
            <person name="Hertweck C."/>
            <person name="Linde J."/>
        </authorList>
    </citation>
    <scope>NUCLEOTIDE SEQUENCE [LARGE SCALE GENOMIC DNA]</scope>
</reference>